<dbReference type="Gene3D" id="3.30.1480.10">
    <property type="entry name" value="NusA, N-terminal domain"/>
    <property type="match status" value="1"/>
</dbReference>
<organism evidence="10 11">
    <name type="scientific">Candidatus Buchananbacteria bacterium RIFCSPLOWO2_01_FULL_39_33</name>
    <dbReference type="NCBI Taxonomy" id="1797543"/>
    <lineage>
        <taxon>Bacteria</taxon>
        <taxon>Candidatus Buchananiibacteriota</taxon>
    </lineage>
</organism>
<dbReference type="SUPFAM" id="SSF69705">
    <property type="entry name" value="Transcription factor NusA, N-terminal domain"/>
    <property type="match status" value="1"/>
</dbReference>
<dbReference type="Pfam" id="PF00575">
    <property type="entry name" value="S1"/>
    <property type="match status" value="1"/>
</dbReference>
<dbReference type="EMBL" id="MHIM01000012">
    <property type="protein sequence ID" value="OGY52693.1"/>
    <property type="molecule type" value="Genomic_DNA"/>
</dbReference>
<dbReference type="InterPro" id="IPR036555">
    <property type="entry name" value="NusA_N_sf"/>
</dbReference>
<dbReference type="CDD" id="cd04455">
    <property type="entry name" value="S1_NusA"/>
    <property type="match status" value="1"/>
</dbReference>
<feature type="compositionally biased region" description="Basic residues" evidence="8">
    <location>
        <begin position="421"/>
        <end position="430"/>
    </location>
</feature>
<dbReference type="InterPro" id="IPR015946">
    <property type="entry name" value="KH_dom-like_a/b"/>
</dbReference>
<dbReference type="GO" id="GO:0005829">
    <property type="term" value="C:cytosol"/>
    <property type="evidence" value="ECO:0007669"/>
    <property type="project" value="TreeGrafter"/>
</dbReference>
<dbReference type="InterPro" id="IPR004087">
    <property type="entry name" value="KH_dom"/>
</dbReference>
<dbReference type="GO" id="GO:0003723">
    <property type="term" value="F:RNA binding"/>
    <property type="evidence" value="ECO:0007669"/>
    <property type="project" value="UniProtKB-UniRule"/>
</dbReference>
<evidence type="ECO:0000256" key="7">
    <source>
        <dbReference type="HAMAP-Rule" id="MF_00945"/>
    </source>
</evidence>
<dbReference type="SMART" id="SM00316">
    <property type="entry name" value="S1"/>
    <property type="match status" value="1"/>
</dbReference>
<dbReference type="GO" id="GO:0003700">
    <property type="term" value="F:DNA-binding transcription factor activity"/>
    <property type="evidence" value="ECO:0007669"/>
    <property type="project" value="InterPro"/>
</dbReference>
<comment type="subcellular location">
    <subcellularLocation>
        <location evidence="7">Cytoplasm</location>
    </subcellularLocation>
</comment>
<evidence type="ECO:0000256" key="4">
    <source>
        <dbReference type="ARBA" id="ARBA00022884"/>
    </source>
</evidence>
<dbReference type="SUPFAM" id="SSF50249">
    <property type="entry name" value="Nucleic acid-binding proteins"/>
    <property type="match status" value="1"/>
</dbReference>
<keyword evidence="4 7" id="KW-0694">RNA-binding</keyword>
<dbReference type="CDD" id="cd22529">
    <property type="entry name" value="KH-II_NusA_rpt2"/>
    <property type="match status" value="1"/>
</dbReference>
<dbReference type="Pfam" id="PF13184">
    <property type="entry name" value="KH_NusA_1st"/>
    <property type="match status" value="1"/>
</dbReference>
<evidence type="ECO:0000256" key="2">
    <source>
        <dbReference type="ARBA" id="ARBA00022490"/>
    </source>
</evidence>
<dbReference type="Pfam" id="PF26594">
    <property type="entry name" value="KH_NusA_2nd"/>
    <property type="match status" value="1"/>
</dbReference>
<proteinExistence type="inferred from homology"/>
<dbReference type="InterPro" id="IPR013735">
    <property type="entry name" value="TF_NusA_N"/>
</dbReference>
<evidence type="ECO:0000313" key="10">
    <source>
        <dbReference type="EMBL" id="OGY52693.1"/>
    </source>
</evidence>
<comment type="caution">
    <text evidence="10">The sequence shown here is derived from an EMBL/GenBank/DDBJ whole genome shotgun (WGS) entry which is preliminary data.</text>
</comment>
<name>A0A1G1YK28_9BACT</name>
<keyword evidence="3 7" id="KW-0889">Transcription antitermination</keyword>
<evidence type="ECO:0000256" key="5">
    <source>
        <dbReference type="ARBA" id="ARBA00023015"/>
    </source>
</evidence>
<dbReference type="Gene3D" id="3.30.300.20">
    <property type="match status" value="2"/>
</dbReference>
<evidence type="ECO:0000256" key="1">
    <source>
        <dbReference type="ARBA" id="ARBA00022472"/>
    </source>
</evidence>
<dbReference type="InterPro" id="IPR012340">
    <property type="entry name" value="NA-bd_OB-fold"/>
</dbReference>
<dbReference type="SUPFAM" id="SSF54814">
    <property type="entry name" value="Prokaryotic type KH domain (KH-domain type II)"/>
    <property type="match status" value="2"/>
</dbReference>
<dbReference type="PANTHER" id="PTHR22648">
    <property type="entry name" value="TRANSCRIPTION TERMINATION FACTOR NUSA"/>
    <property type="match status" value="1"/>
</dbReference>
<evidence type="ECO:0000256" key="3">
    <source>
        <dbReference type="ARBA" id="ARBA00022814"/>
    </source>
</evidence>
<dbReference type="InterPro" id="IPR010213">
    <property type="entry name" value="TF_NusA"/>
</dbReference>
<evidence type="ECO:0000256" key="6">
    <source>
        <dbReference type="ARBA" id="ARBA00023163"/>
    </source>
</evidence>
<feature type="region of interest" description="Disordered" evidence="8">
    <location>
        <begin position="403"/>
        <end position="452"/>
    </location>
</feature>
<dbReference type="FunFam" id="3.30.300.20:FF:000005">
    <property type="entry name" value="Transcription termination/antitermination protein NusA"/>
    <property type="match status" value="1"/>
</dbReference>
<feature type="domain" description="S1 motif" evidence="9">
    <location>
        <begin position="180"/>
        <end position="244"/>
    </location>
</feature>
<reference evidence="10 11" key="1">
    <citation type="journal article" date="2016" name="Nat. Commun.">
        <title>Thousands of microbial genomes shed light on interconnected biogeochemical processes in an aquifer system.</title>
        <authorList>
            <person name="Anantharaman K."/>
            <person name="Brown C.T."/>
            <person name="Hug L.A."/>
            <person name="Sharon I."/>
            <person name="Castelle C.J."/>
            <person name="Probst A.J."/>
            <person name="Thomas B.C."/>
            <person name="Singh A."/>
            <person name="Wilkins M.J."/>
            <person name="Karaoz U."/>
            <person name="Brodie E.L."/>
            <person name="Williams K.H."/>
            <person name="Hubbard S.S."/>
            <person name="Banfield J.F."/>
        </authorList>
    </citation>
    <scope>NUCLEOTIDE SEQUENCE [LARGE SCALE GENOMIC DNA]</scope>
</reference>
<dbReference type="Gene3D" id="2.40.50.140">
    <property type="entry name" value="Nucleic acid-binding proteins"/>
    <property type="match status" value="1"/>
</dbReference>
<gene>
    <name evidence="7" type="primary">nusA</name>
    <name evidence="10" type="ORF">A3A02_02535</name>
</gene>
<dbReference type="PROSITE" id="PS50126">
    <property type="entry name" value="S1"/>
    <property type="match status" value="1"/>
</dbReference>
<dbReference type="PANTHER" id="PTHR22648:SF0">
    <property type="entry name" value="TRANSCRIPTION TERMINATION_ANTITERMINATION PROTEIN NUSA"/>
    <property type="match status" value="1"/>
</dbReference>
<comment type="function">
    <text evidence="7">Participates in both transcription termination and antitermination.</text>
</comment>
<sequence length="452" mass="50170">MTQSAIQAAIQQICQEKHISEESVLYTIELALAAAFRKDFGNKMQNIITEFDPKTGQVKVFDFKTVVEDLPAEELAELKGQAEKEIKEVEAVRDEKSFITEESLESQEEVRRFNPKTEIQLKDAKLISPKYKVGDEIITPLEVPGDFGRMAAQTAKQVIIQKIREVERQNIFDEFKVLEHQVVNGSIQRKESRNVLVDLGTVTALMPLEEQVSGERYNVGNRLKFYIRSVEQTARGPQIIVSRASAEMVRKIFELEIPEIASGVIEIKAIAREAGNRSKVAIMTNDDGIDPIGSCVGQRGGRIQTIISELNGEKVDIILYDENPVKFITNALSPAKVLSVEIKESGPDQVKEKSAIATVKEDQLSLAIGRGGQNVRLASKLTNWKIDIISASEKIPAEIPTEAVEAEPVAGEIKGAEPKVKARKPRQQRAKKGEPTEEVEVETATEDKTADQ</sequence>
<dbReference type="NCBIfam" id="TIGR01953">
    <property type="entry name" value="NusA"/>
    <property type="match status" value="1"/>
</dbReference>
<evidence type="ECO:0000256" key="8">
    <source>
        <dbReference type="SAM" id="MobiDB-lite"/>
    </source>
</evidence>
<dbReference type="AlphaFoldDB" id="A0A1G1YK28"/>
<keyword evidence="2 7" id="KW-0963">Cytoplasm</keyword>
<comment type="similarity">
    <text evidence="7">Belongs to the NusA family.</text>
</comment>
<dbReference type="InterPro" id="IPR025249">
    <property type="entry name" value="TF_NusA_KH_1st"/>
</dbReference>
<keyword evidence="5 7" id="KW-0805">Transcription regulation</keyword>
<dbReference type="PROSITE" id="PS50084">
    <property type="entry name" value="KH_TYPE_1"/>
    <property type="match status" value="1"/>
</dbReference>
<protein>
    <recommendedName>
        <fullName evidence="7">Transcription termination/antitermination protein NusA</fullName>
    </recommendedName>
</protein>
<dbReference type="InterPro" id="IPR058582">
    <property type="entry name" value="KH_NusA_2nd"/>
</dbReference>
<evidence type="ECO:0000313" key="11">
    <source>
        <dbReference type="Proteomes" id="UP000177376"/>
    </source>
</evidence>
<keyword evidence="1 7" id="KW-0806">Transcription termination</keyword>
<dbReference type="GO" id="GO:0006353">
    <property type="term" value="P:DNA-templated transcription termination"/>
    <property type="evidence" value="ECO:0007669"/>
    <property type="project" value="UniProtKB-UniRule"/>
</dbReference>
<evidence type="ECO:0000259" key="9">
    <source>
        <dbReference type="PROSITE" id="PS50126"/>
    </source>
</evidence>
<keyword evidence="6 7" id="KW-0804">Transcription</keyword>
<dbReference type="InterPro" id="IPR009019">
    <property type="entry name" value="KH_sf_prok-type"/>
</dbReference>
<dbReference type="CDD" id="cd02134">
    <property type="entry name" value="KH-II_NusA_rpt1"/>
    <property type="match status" value="1"/>
</dbReference>
<dbReference type="Pfam" id="PF08529">
    <property type="entry name" value="NusA_N"/>
    <property type="match status" value="1"/>
</dbReference>
<dbReference type="Proteomes" id="UP000177376">
    <property type="component" value="Unassembled WGS sequence"/>
</dbReference>
<comment type="subunit">
    <text evidence="7">Monomer. Binds directly to the core enzyme of the DNA-dependent RNA polymerase and to nascent RNA.</text>
</comment>
<dbReference type="InterPro" id="IPR003029">
    <property type="entry name" value="S1_domain"/>
</dbReference>
<dbReference type="FunFam" id="3.30.300.20:FF:000002">
    <property type="entry name" value="Transcription termination/antitermination protein NusA"/>
    <property type="match status" value="1"/>
</dbReference>
<dbReference type="SMART" id="SM00322">
    <property type="entry name" value="KH"/>
    <property type="match status" value="2"/>
</dbReference>
<accession>A0A1G1YK28</accession>
<dbReference type="InterPro" id="IPR030842">
    <property type="entry name" value="TF_NusA_bacterial"/>
</dbReference>
<dbReference type="HAMAP" id="MF_00945_B">
    <property type="entry name" value="NusA_B"/>
    <property type="match status" value="1"/>
</dbReference>
<dbReference type="GO" id="GO:0031564">
    <property type="term" value="P:transcription antitermination"/>
    <property type="evidence" value="ECO:0007669"/>
    <property type="project" value="UniProtKB-UniRule"/>
</dbReference>